<dbReference type="InParanoid" id="F6HJ28"/>
<dbReference type="OrthoDB" id="1938149at2759"/>
<dbReference type="STRING" id="29760.F6HJ28"/>
<dbReference type="PaxDb" id="29760-VIT_02s0087g00620.t01"/>
<dbReference type="AlphaFoldDB" id="F6HJ28"/>
<dbReference type="GO" id="GO:2000280">
    <property type="term" value="P:regulation of root development"/>
    <property type="evidence" value="ECO:0000318"/>
    <property type="project" value="GO_Central"/>
</dbReference>
<protein>
    <submittedName>
        <fullName evidence="3">Uncharacterized protein</fullName>
    </submittedName>
</protein>
<evidence type="ECO:0000256" key="1">
    <source>
        <dbReference type="SAM" id="MobiDB-lite"/>
    </source>
</evidence>
<feature type="chain" id="PRO_5003337726" evidence="2">
    <location>
        <begin position="29"/>
        <end position="88"/>
    </location>
</feature>
<accession>F6HJ28</accession>
<proteinExistence type="predicted"/>
<sequence>MASYHRIHMLSLFIIPLILQQHVELITASRPLEVYSPAIPGDASRKLEPLSIHEFVINRFKMVETDAYRPTSPGHSPGVGHLAPPGAP</sequence>
<reference evidence="4" key="1">
    <citation type="journal article" date="2007" name="Nature">
        <title>The grapevine genome sequence suggests ancestral hexaploidization in major angiosperm phyla.</title>
        <authorList>
            <consortium name="The French-Italian Public Consortium for Grapevine Genome Characterization."/>
            <person name="Jaillon O."/>
            <person name="Aury J.-M."/>
            <person name="Noel B."/>
            <person name="Policriti A."/>
            <person name="Clepet C."/>
            <person name="Casagrande A."/>
            <person name="Choisne N."/>
            <person name="Aubourg S."/>
            <person name="Vitulo N."/>
            <person name="Jubin C."/>
            <person name="Vezzi A."/>
            <person name="Legeai F."/>
            <person name="Hugueney P."/>
            <person name="Dasilva C."/>
            <person name="Horner D."/>
            <person name="Mica E."/>
            <person name="Jublot D."/>
            <person name="Poulain J."/>
            <person name="Bruyere C."/>
            <person name="Billault A."/>
            <person name="Segurens B."/>
            <person name="Gouyvenoux M."/>
            <person name="Ugarte E."/>
            <person name="Cattonaro F."/>
            <person name="Anthouard V."/>
            <person name="Vico V."/>
            <person name="Del Fabbro C."/>
            <person name="Alaux M."/>
            <person name="Di Gaspero G."/>
            <person name="Dumas V."/>
            <person name="Felice N."/>
            <person name="Paillard S."/>
            <person name="Juman I."/>
            <person name="Moroldo M."/>
            <person name="Scalabrin S."/>
            <person name="Canaguier A."/>
            <person name="Le Clainche I."/>
            <person name="Malacrida G."/>
            <person name="Durand E."/>
            <person name="Pesole G."/>
            <person name="Laucou V."/>
            <person name="Chatelet P."/>
            <person name="Merdinoglu D."/>
            <person name="Delledonne M."/>
            <person name="Pezzotti M."/>
            <person name="Lecharny A."/>
            <person name="Scarpelli C."/>
            <person name="Artiguenave F."/>
            <person name="Pe M.E."/>
            <person name="Valle G."/>
            <person name="Morgante M."/>
            <person name="Caboche M."/>
            <person name="Adam-Blondon A.-F."/>
            <person name="Weissenbach J."/>
            <person name="Quetier F."/>
            <person name="Wincker P."/>
        </authorList>
    </citation>
    <scope>NUCLEOTIDE SEQUENCE [LARGE SCALE GENOMIC DNA]</scope>
    <source>
        <strain evidence="4">cv. Pinot noir / PN40024</strain>
    </source>
</reference>
<evidence type="ECO:0000313" key="3">
    <source>
        <dbReference type="EMBL" id="CCB52225.1"/>
    </source>
</evidence>
<dbReference type="GO" id="GO:0005576">
    <property type="term" value="C:extracellular region"/>
    <property type="evidence" value="ECO:0000318"/>
    <property type="project" value="GO_Central"/>
</dbReference>
<organism evidence="3 4">
    <name type="scientific">Vitis vinifera</name>
    <name type="common">Grape</name>
    <dbReference type="NCBI Taxonomy" id="29760"/>
    <lineage>
        <taxon>Eukaryota</taxon>
        <taxon>Viridiplantae</taxon>
        <taxon>Streptophyta</taxon>
        <taxon>Embryophyta</taxon>
        <taxon>Tracheophyta</taxon>
        <taxon>Spermatophyta</taxon>
        <taxon>Magnoliopsida</taxon>
        <taxon>eudicotyledons</taxon>
        <taxon>Gunneridae</taxon>
        <taxon>Pentapetalae</taxon>
        <taxon>rosids</taxon>
        <taxon>Vitales</taxon>
        <taxon>Vitaceae</taxon>
        <taxon>Viteae</taxon>
        <taxon>Vitis</taxon>
    </lineage>
</organism>
<dbReference type="HOGENOM" id="CLU_2444970_0_0_1"/>
<keyword evidence="2" id="KW-0732">Signal</keyword>
<evidence type="ECO:0000313" key="4">
    <source>
        <dbReference type="Proteomes" id="UP000009183"/>
    </source>
</evidence>
<dbReference type="EMBL" id="FN595769">
    <property type="protein sequence ID" value="CCB52225.1"/>
    <property type="molecule type" value="Genomic_DNA"/>
</dbReference>
<dbReference type="eggNOG" id="ENOG502SAV4">
    <property type="taxonomic scope" value="Eukaryota"/>
</dbReference>
<name>F6HJ28_VITVI</name>
<gene>
    <name evidence="3" type="ordered locus">VIT_02s0087g00620</name>
</gene>
<evidence type="ECO:0000256" key="2">
    <source>
        <dbReference type="SAM" id="SignalP"/>
    </source>
</evidence>
<dbReference type="GO" id="GO:1902025">
    <property type="term" value="P:nitrate import"/>
    <property type="evidence" value="ECO:0000318"/>
    <property type="project" value="GO_Central"/>
</dbReference>
<dbReference type="Proteomes" id="UP000009183">
    <property type="component" value="Chromosome 2"/>
</dbReference>
<keyword evidence="4" id="KW-1185">Reference proteome</keyword>
<feature type="signal peptide" evidence="2">
    <location>
        <begin position="1"/>
        <end position="28"/>
    </location>
</feature>
<dbReference type="GO" id="GO:1901371">
    <property type="term" value="P:regulation of leaf morphogenesis"/>
    <property type="evidence" value="ECO:0000318"/>
    <property type="project" value="GO_Central"/>
</dbReference>
<dbReference type="FunCoup" id="F6HJ28">
    <property type="interactions" value="75"/>
</dbReference>
<dbReference type="GO" id="GO:0005179">
    <property type="term" value="F:hormone activity"/>
    <property type="evidence" value="ECO:0000318"/>
    <property type="project" value="GO_Central"/>
</dbReference>
<feature type="region of interest" description="Disordered" evidence="1">
    <location>
        <begin position="68"/>
        <end position="88"/>
    </location>
</feature>